<proteinExistence type="inferred from homology"/>
<organism evidence="5 6">
    <name type="scientific">Rhizobium oryziradicis</name>
    <dbReference type="NCBI Taxonomy" id="1867956"/>
    <lineage>
        <taxon>Bacteria</taxon>
        <taxon>Pseudomonadati</taxon>
        <taxon>Pseudomonadota</taxon>
        <taxon>Alphaproteobacteria</taxon>
        <taxon>Hyphomicrobiales</taxon>
        <taxon>Rhizobiaceae</taxon>
        <taxon>Rhizobium/Agrobacterium group</taxon>
        <taxon>Rhizobium</taxon>
    </lineage>
</organism>
<dbReference type="PANTHER" id="PTHR48081:SF8">
    <property type="entry name" value="ALPHA_BETA HYDROLASE FOLD-3 DOMAIN-CONTAINING PROTEIN-RELATED"/>
    <property type="match status" value="1"/>
</dbReference>
<evidence type="ECO:0000259" key="4">
    <source>
        <dbReference type="Pfam" id="PF07859"/>
    </source>
</evidence>
<dbReference type="SUPFAM" id="SSF53474">
    <property type="entry name" value="alpha/beta-Hydrolases"/>
    <property type="match status" value="1"/>
</dbReference>
<dbReference type="PROSITE" id="PS01173">
    <property type="entry name" value="LIPASE_GDXG_HIS"/>
    <property type="match status" value="1"/>
</dbReference>
<dbReference type="InterPro" id="IPR033140">
    <property type="entry name" value="Lipase_GDXG_put_SER_AS"/>
</dbReference>
<dbReference type="OrthoDB" id="9806180at2"/>
<dbReference type="AlphaFoldDB" id="A0A1Q8ZY61"/>
<evidence type="ECO:0000313" key="6">
    <source>
        <dbReference type="Proteomes" id="UP000186894"/>
    </source>
</evidence>
<dbReference type="PANTHER" id="PTHR48081">
    <property type="entry name" value="AB HYDROLASE SUPERFAMILY PROTEIN C4A8.06C"/>
    <property type="match status" value="1"/>
</dbReference>
<evidence type="ECO:0000256" key="1">
    <source>
        <dbReference type="ARBA" id="ARBA00010515"/>
    </source>
</evidence>
<feature type="active site" evidence="3">
    <location>
        <position position="161"/>
    </location>
</feature>
<dbReference type="InterPro" id="IPR050300">
    <property type="entry name" value="GDXG_lipolytic_enzyme"/>
</dbReference>
<dbReference type="InterPro" id="IPR002168">
    <property type="entry name" value="Lipase_GDXG_HIS_AS"/>
</dbReference>
<dbReference type="Gene3D" id="3.40.50.1820">
    <property type="entry name" value="alpha/beta hydrolase"/>
    <property type="match status" value="1"/>
</dbReference>
<protein>
    <submittedName>
        <fullName evidence="5">Lipase</fullName>
    </submittedName>
</protein>
<evidence type="ECO:0000313" key="5">
    <source>
        <dbReference type="EMBL" id="OLP46983.1"/>
    </source>
</evidence>
<comment type="caution">
    <text evidence="5">The sequence shown here is derived from an EMBL/GenBank/DDBJ whole genome shotgun (WGS) entry which is preliminary data.</text>
</comment>
<gene>
    <name evidence="5" type="ORF">BJF95_15115</name>
</gene>
<feature type="domain" description="Alpha/beta hydrolase fold-3" evidence="4">
    <location>
        <begin position="83"/>
        <end position="289"/>
    </location>
</feature>
<dbReference type="Proteomes" id="UP000186894">
    <property type="component" value="Unassembled WGS sequence"/>
</dbReference>
<name>A0A1Q8ZY61_9HYPH</name>
<keyword evidence="6" id="KW-1185">Reference proteome</keyword>
<evidence type="ECO:0000256" key="2">
    <source>
        <dbReference type="ARBA" id="ARBA00022801"/>
    </source>
</evidence>
<dbReference type="PROSITE" id="PS01174">
    <property type="entry name" value="LIPASE_GDXG_SER"/>
    <property type="match status" value="1"/>
</dbReference>
<dbReference type="RefSeq" id="WP_075637466.1">
    <property type="nucleotide sequence ID" value="NZ_MKIM01000016.1"/>
</dbReference>
<comment type="similarity">
    <text evidence="1">Belongs to the 'GDXG' lipolytic enzyme family.</text>
</comment>
<accession>A0A1Q8ZY61</accession>
<reference evidence="5 6" key="1">
    <citation type="submission" date="2016-09" db="EMBL/GenBank/DDBJ databases">
        <title>Rhizobium oryziradicis sp. nov., isolated from the root of rice.</title>
        <authorList>
            <person name="Zhao J."/>
            <person name="Zhang X."/>
        </authorList>
    </citation>
    <scope>NUCLEOTIDE SEQUENCE [LARGE SCALE GENOMIC DNA]</scope>
    <source>
        <strain evidence="5 6">N19</strain>
    </source>
</reference>
<keyword evidence="2" id="KW-0378">Hydrolase</keyword>
<evidence type="ECO:0000256" key="3">
    <source>
        <dbReference type="PROSITE-ProRule" id="PRU10038"/>
    </source>
</evidence>
<dbReference type="GO" id="GO:0016787">
    <property type="term" value="F:hydrolase activity"/>
    <property type="evidence" value="ECO:0007669"/>
    <property type="project" value="UniProtKB-KW"/>
</dbReference>
<dbReference type="InterPro" id="IPR013094">
    <property type="entry name" value="AB_hydrolase_3"/>
</dbReference>
<dbReference type="InterPro" id="IPR029058">
    <property type="entry name" value="AB_hydrolase_fold"/>
</dbReference>
<dbReference type="STRING" id="1867956.BJF95_15115"/>
<sequence>MNTIIDRHAAHVLSIGQAANAPPFELGTPAQARIDYIAGLPILQGVRDAVASVEDRVLKTADGELTVRIYRGTGAPPQDAPSLLYLHGGGWVIGNLISHDEICRWFANEAGCVVVCPDYRLAPEHKFPAGLTDCLDVLHFMANSATDLGIDPQRIAVSGDSAGGNLASVVALFSRSDHVPAVAAQLLFYPNTDATQTADSYRHYSEGFGLTAATMRWFREHYIRTPDDITDWRVSPLRADSLADAPPAFIALAGLDILKDEGTAYGVRLQQEGVRVISRLWPGQIHGFVSMGRHIPAAREAVVEAVAAWRSLEVLKV</sequence>
<dbReference type="EMBL" id="MKIM01000016">
    <property type="protein sequence ID" value="OLP46983.1"/>
    <property type="molecule type" value="Genomic_DNA"/>
</dbReference>
<dbReference type="Pfam" id="PF07859">
    <property type="entry name" value="Abhydrolase_3"/>
    <property type="match status" value="1"/>
</dbReference>